<feature type="non-terminal residue" evidence="2">
    <location>
        <position position="1"/>
    </location>
</feature>
<protein>
    <recommendedName>
        <fullName evidence="4">Reverse transcriptase domain-containing protein</fullName>
    </recommendedName>
</protein>
<feature type="compositionally biased region" description="Polar residues" evidence="1">
    <location>
        <begin position="8"/>
        <end position="21"/>
    </location>
</feature>
<dbReference type="EMBL" id="QJKJ01000939">
    <property type="protein sequence ID" value="RDY09988.1"/>
    <property type="molecule type" value="Genomic_DNA"/>
</dbReference>
<accession>A0A371I4K4</accession>
<evidence type="ECO:0000256" key="1">
    <source>
        <dbReference type="SAM" id="MobiDB-lite"/>
    </source>
</evidence>
<evidence type="ECO:0000313" key="2">
    <source>
        <dbReference type="EMBL" id="RDY09988.1"/>
    </source>
</evidence>
<organism evidence="2 3">
    <name type="scientific">Mucuna pruriens</name>
    <name type="common">Velvet bean</name>
    <name type="synonym">Dolichos pruriens</name>
    <dbReference type="NCBI Taxonomy" id="157652"/>
    <lineage>
        <taxon>Eukaryota</taxon>
        <taxon>Viridiplantae</taxon>
        <taxon>Streptophyta</taxon>
        <taxon>Embryophyta</taxon>
        <taxon>Tracheophyta</taxon>
        <taxon>Spermatophyta</taxon>
        <taxon>Magnoliopsida</taxon>
        <taxon>eudicotyledons</taxon>
        <taxon>Gunneridae</taxon>
        <taxon>Pentapetalae</taxon>
        <taxon>rosids</taxon>
        <taxon>fabids</taxon>
        <taxon>Fabales</taxon>
        <taxon>Fabaceae</taxon>
        <taxon>Papilionoideae</taxon>
        <taxon>50 kb inversion clade</taxon>
        <taxon>NPAAA clade</taxon>
        <taxon>indigoferoid/millettioid clade</taxon>
        <taxon>Phaseoleae</taxon>
        <taxon>Mucuna</taxon>
    </lineage>
</organism>
<dbReference type="OrthoDB" id="1752182at2759"/>
<name>A0A371I4K4_MUCPR</name>
<dbReference type="AlphaFoldDB" id="A0A371I4K4"/>
<sequence length="106" mass="12512">MQLRAKSDSSNQNRKSTTKSFPPQVPLEELKPLPSHLKYAYLDDNQQLLVIIANNLHREQEEKLLQVLRYHKKTIGWKLSNLPEISPSIYMHRILLEEEARPIRQQ</sequence>
<evidence type="ECO:0008006" key="4">
    <source>
        <dbReference type="Google" id="ProtNLM"/>
    </source>
</evidence>
<comment type="caution">
    <text evidence="2">The sequence shown here is derived from an EMBL/GenBank/DDBJ whole genome shotgun (WGS) entry which is preliminary data.</text>
</comment>
<reference evidence="2" key="1">
    <citation type="submission" date="2018-05" db="EMBL/GenBank/DDBJ databases">
        <title>Draft genome of Mucuna pruriens seed.</title>
        <authorList>
            <person name="Nnadi N.E."/>
            <person name="Vos R."/>
            <person name="Hasami M.H."/>
            <person name="Devisetty U.K."/>
            <person name="Aguiy J.C."/>
        </authorList>
    </citation>
    <scope>NUCLEOTIDE SEQUENCE [LARGE SCALE GENOMIC DNA]</scope>
    <source>
        <strain evidence="2">JCA_2017</strain>
    </source>
</reference>
<dbReference type="Proteomes" id="UP000257109">
    <property type="component" value="Unassembled WGS sequence"/>
</dbReference>
<gene>
    <name evidence="2" type="ORF">CR513_05575</name>
</gene>
<keyword evidence="3" id="KW-1185">Reference proteome</keyword>
<evidence type="ECO:0000313" key="3">
    <source>
        <dbReference type="Proteomes" id="UP000257109"/>
    </source>
</evidence>
<proteinExistence type="predicted"/>
<feature type="region of interest" description="Disordered" evidence="1">
    <location>
        <begin position="1"/>
        <end position="28"/>
    </location>
</feature>